<dbReference type="PANTHER" id="PTHR37461:SF1">
    <property type="entry name" value="ANTI-SIGMA-K FACTOR RSKA"/>
    <property type="match status" value="1"/>
</dbReference>
<keyword evidence="3" id="KW-1003">Cell membrane</keyword>
<proteinExistence type="predicted"/>
<comment type="caution">
    <text evidence="14">The sequence shown here is derived from an EMBL/GenBank/DDBJ whole genome shotgun (WGS) entry which is preliminary data.</text>
</comment>
<dbReference type="InterPro" id="IPR018764">
    <property type="entry name" value="RskA_C"/>
</dbReference>
<evidence type="ECO:0000256" key="3">
    <source>
        <dbReference type="ARBA" id="ARBA00022475"/>
    </source>
</evidence>
<evidence type="ECO:0000256" key="4">
    <source>
        <dbReference type="ARBA" id="ARBA00022692"/>
    </source>
</evidence>
<evidence type="ECO:0000256" key="5">
    <source>
        <dbReference type="ARBA" id="ARBA00022989"/>
    </source>
</evidence>
<evidence type="ECO:0000256" key="1">
    <source>
        <dbReference type="ARBA" id="ARBA00004167"/>
    </source>
</evidence>
<dbReference type="EMBL" id="JTDK01000017">
    <property type="protein sequence ID" value="KHK96047.1"/>
    <property type="molecule type" value="Genomic_DNA"/>
</dbReference>
<dbReference type="InterPro" id="IPR041916">
    <property type="entry name" value="Anti_sigma_zinc_sf"/>
</dbReference>
<reference evidence="14 15" key="1">
    <citation type="submission" date="2014-11" db="EMBL/GenBank/DDBJ databases">
        <title>Genome sequence of Microbacterium mangrovi MUSC 115(T).</title>
        <authorList>
            <person name="Lee L.-H."/>
        </authorList>
    </citation>
    <scope>NUCLEOTIDE SEQUENCE [LARGE SCALE GENOMIC DNA]</scope>
    <source>
        <strain evidence="14 15">MUSC 115</strain>
    </source>
</reference>
<evidence type="ECO:0000259" key="13">
    <source>
        <dbReference type="Pfam" id="PF10099"/>
    </source>
</evidence>
<dbReference type="GO" id="GO:0016989">
    <property type="term" value="F:sigma factor antagonist activity"/>
    <property type="evidence" value="ECO:0007669"/>
    <property type="project" value="TreeGrafter"/>
</dbReference>
<evidence type="ECO:0000256" key="6">
    <source>
        <dbReference type="ARBA" id="ARBA00023015"/>
    </source>
</evidence>
<protein>
    <recommendedName>
        <fullName evidence="10">Regulator of SigK</fullName>
    </recommendedName>
    <alternativeName>
        <fullName evidence="9">Sigma-K anti-sigma factor RskA</fullName>
    </alternativeName>
</protein>
<dbReference type="InterPro" id="IPR051474">
    <property type="entry name" value="Anti-sigma-K/W_factor"/>
</dbReference>
<dbReference type="PANTHER" id="PTHR37461">
    <property type="entry name" value="ANTI-SIGMA-K FACTOR RSKA"/>
    <property type="match status" value="1"/>
</dbReference>
<keyword evidence="4 12" id="KW-0812">Transmembrane</keyword>
<feature type="compositionally biased region" description="Low complexity" evidence="11">
    <location>
        <begin position="75"/>
        <end position="89"/>
    </location>
</feature>
<evidence type="ECO:0000313" key="14">
    <source>
        <dbReference type="EMBL" id="KHK96047.1"/>
    </source>
</evidence>
<evidence type="ECO:0000256" key="10">
    <source>
        <dbReference type="ARBA" id="ARBA00030803"/>
    </source>
</evidence>
<keyword evidence="5 12" id="KW-1133">Transmembrane helix</keyword>
<dbReference type="STRING" id="1348253.LK09_16995"/>
<feature type="compositionally biased region" description="Low complexity" evidence="11">
    <location>
        <begin position="9"/>
        <end position="18"/>
    </location>
</feature>
<keyword evidence="15" id="KW-1185">Reference proteome</keyword>
<evidence type="ECO:0000256" key="2">
    <source>
        <dbReference type="ARBA" id="ARBA00004236"/>
    </source>
</evidence>
<dbReference type="Pfam" id="PF10099">
    <property type="entry name" value="RskA_C"/>
    <property type="match status" value="1"/>
</dbReference>
<keyword evidence="7 12" id="KW-0472">Membrane</keyword>
<dbReference type="OrthoDB" id="153510at2"/>
<feature type="transmembrane region" description="Helical" evidence="12">
    <location>
        <begin position="106"/>
        <end position="127"/>
    </location>
</feature>
<evidence type="ECO:0000313" key="15">
    <source>
        <dbReference type="Proteomes" id="UP000031030"/>
    </source>
</evidence>
<sequence length="251" mass="25173">MNEQEFEELAAGHALHALSPDDERRFTEALAADPGRQAIADQDAATAAALADAAPEVAPPASARDALLAAIAGEQPGAAAPSPDAASPAVERKDAPGRRGLGPRGWFALAASIVLVLGLGVSGFFIARQLATPASNYALQQIEKQPDAQSATAPVAGGGTATAHWSGSLGKAVLVSDNLAPIATDKVYEMWFVRGGTPVSAGTFHASDGDATSSLDGKMHAGDTIAVTVEQAGGSPTGKPTSPPIVAIPTA</sequence>
<feature type="region of interest" description="Disordered" evidence="11">
    <location>
        <begin position="1"/>
        <end position="22"/>
    </location>
</feature>
<feature type="region of interest" description="Disordered" evidence="11">
    <location>
        <begin position="75"/>
        <end position="97"/>
    </location>
</feature>
<keyword evidence="8" id="KW-0804">Transcription</keyword>
<name>A0A0B2A373_9MICO</name>
<dbReference type="AlphaFoldDB" id="A0A0B2A373"/>
<feature type="domain" description="Anti-sigma K factor RskA C-terminal" evidence="13">
    <location>
        <begin position="107"/>
        <end position="243"/>
    </location>
</feature>
<organism evidence="14 15">
    <name type="scientific">Microbacterium mangrovi</name>
    <dbReference type="NCBI Taxonomy" id="1348253"/>
    <lineage>
        <taxon>Bacteria</taxon>
        <taxon>Bacillati</taxon>
        <taxon>Actinomycetota</taxon>
        <taxon>Actinomycetes</taxon>
        <taxon>Micrococcales</taxon>
        <taxon>Microbacteriaceae</taxon>
        <taxon>Microbacterium</taxon>
    </lineage>
</organism>
<evidence type="ECO:0000256" key="8">
    <source>
        <dbReference type="ARBA" id="ARBA00023163"/>
    </source>
</evidence>
<dbReference type="GO" id="GO:0005886">
    <property type="term" value="C:plasma membrane"/>
    <property type="evidence" value="ECO:0007669"/>
    <property type="project" value="UniProtKB-SubCell"/>
</dbReference>
<evidence type="ECO:0000256" key="9">
    <source>
        <dbReference type="ARBA" id="ARBA00029829"/>
    </source>
</evidence>
<gene>
    <name evidence="14" type="ORF">LK09_16995</name>
</gene>
<dbReference type="Gene3D" id="1.10.10.1320">
    <property type="entry name" value="Anti-sigma factor, zinc-finger domain"/>
    <property type="match status" value="1"/>
</dbReference>
<comment type="subcellular location">
    <subcellularLocation>
        <location evidence="2">Cell membrane</location>
    </subcellularLocation>
    <subcellularLocation>
        <location evidence="1">Membrane</location>
        <topology evidence="1">Single-pass membrane protein</topology>
    </subcellularLocation>
</comment>
<keyword evidence="6" id="KW-0805">Transcription regulation</keyword>
<accession>A0A0B2A373</accession>
<dbReference type="RefSeq" id="WP_039402248.1">
    <property type="nucleotide sequence ID" value="NZ_JTDK01000017.1"/>
</dbReference>
<evidence type="ECO:0000256" key="7">
    <source>
        <dbReference type="ARBA" id="ARBA00023136"/>
    </source>
</evidence>
<dbReference type="Proteomes" id="UP000031030">
    <property type="component" value="Unassembled WGS sequence"/>
</dbReference>
<feature type="region of interest" description="Disordered" evidence="11">
    <location>
        <begin position="231"/>
        <end position="251"/>
    </location>
</feature>
<evidence type="ECO:0000256" key="11">
    <source>
        <dbReference type="SAM" id="MobiDB-lite"/>
    </source>
</evidence>
<dbReference type="GO" id="GO:0006417">
    <property type="term" value="P:regulation of translation"/>
    <property type="evidence" value="ECO:0007669"/>
    <property type="project" value="TreeGrafter"/>
</dbReference>
<evidence type="ECO:0000256" key="12">
    <source>
        <dbReference type="SAM" id="Phobius"/>
    </source>
</evidence>